<dbReference type="KEGG" id="alp:LPB137_03865"/>
<evidence type="ECO:0000313" key="14">
    <source>
        <dbReference type="EMBL" id="APW65032.1"/>
    </source>
</evidence>
<dbReference type="OrthoDB" id="9812956at2"/>
<comment type="subcellular location">
    <subcellularLocation>
        <location evidence="2">Cell membrane</location>
        <topology evidence="2">Multi-pass membrane protein</topology>
    </subcellularLocation>
</comment>
<dbReference type="PROSITE" id="PS51257">
    <property type="entry name" value="PROKAR_LIPOPROTEIN"/>
    <property type="match status" value="1"/>
</dbReference>
<keyword evidence="12" id="KW-0170">Cobalt</keyword>
<proteinExistence type="predicted"/>
<evidence type="ECO:0000256" key="7">
    <source>
        <dbReference type="ARBA" id="ARBA00022692"/>
    </source>
</evidence>
<feature type="transmembrane region" description="Helical" evidence="13">
    <location>
        <begin position="339"/>
        <end position="359"/>
    </location>
</feature>
<evidence type="ECO:0000256" key="11">
    <source>
        <dbReference type="ARBA" id="ARBA00023136"/>
    </source>
</evidence>
<keyword evidence="11 13" id="KW-0472">Membrane</keyword>
<evidence type="ECO:0000256" key="5">
    <source>
        <dbReference type="ARBA" id="ARBA00022475"/>
    </source>
</evidence>
<gene>
    <name evidence="14" type="ORF">LPB137_03865</name>
</gene>
<dbReference type="Proteomes" id="UP000186074">
    <property type="component" value="Chromosome"/>
</dbReference>
<dbReference type="RefSeq" id="WP_076084613.1">
    <property type="nucleotide sequence ID" value="NZ_CP019070.1"/>
</dbReference>
<dbReference type="PANTHER" id="PTHR40659:SF1">
    <property type="entry name" value="NICKEL_COBALT EFFLUX SYSTEM RCNA"/>
    <property type="match status" value="1"/>
</dbReference>
<feature type="transmembrane region" description="Helical" evidence="13">
    <location>
        <begin position="475"/>
        <end position="498"/>
    </location>
</feature>
<comment type="function">
    <text evidence="1">Efflux system for nickel and cobalt.</text>
</comment>
<keyword evidence="7 13" id="KW-0812">Transmembrane</keyword>
<dbReference type="InterPro" id="IPR011541">
    <property type="entry name" value="Ni/Co_transpt_high_affinity"/>
</dbReference>
<keyword evidence="5" id="KW-1003">Cell membrane</keyword>
<evidence type="ECO:0000313" key="15">
    <source>
        <dbReference type="Proteomes" id="UP000186074"/>
    </source>
</evidence>
<dbReference type="GO" id="GO:0046583">
    <property type="term" value="F:monoatomic cation efflux transmembrane transporter activity"/>
    <property type="evidence" value="ECO:0007669"/>
    <property type="project" value="TreeGrafter"/>
</dbReference>
<dbReference type="GO" id="GO:0006824">
    <property type="term" value="P:cobalt ion transport"/>
    <property type="evidence" value="ECO:0007669"/>
    <property type="project" value="UniProtKB-KW"/>
</dbReference>
<reference evidence="14 15" key="1">
    <citation type="submission" date="2017-01" db="EMBL/GenBank/DDBJ databases">
        <title>Genome sequencing of Arcobacter sp. LPB0137.</title>
        <authorList>
            <person name="Lee G.-W."/>
            <person name="Yi H."/>
        </authorList>
    </citation>
    <scope>NUCLEOTIDE SEQUENCE [LARGE SCALE GENOMIC DNA]</scope>
    <source>
        <strain evidence="14 15">LPB0137</strain>
    </source>
</reference>
<keyword evidence="9" id="KW-0406">Ion transport</keyword>
<evidence type="ECO:0000256" key="6">
    <source>
        <dbReference type="ARBA" id="ARBA00022596"/>
    </source>
</evidence>
<keyword evidence="4" id="KW-0813">Transport</keyword>
<evidence type="ECO:0000256" key="1">
    <source>
        <dbReference type="ARBA" id="ARBA00002510"/>
    </source>
</evidence>
<evidence type="ECO:0000256" key="3">
    <source>
        <dbReference type="ARBA" id="ARBA00022426"/>
    </source>
</evidence>
<keyword evidence="15" id="KW-1185">Reference proteome</keyword>
<dbReference type="EMBL" id="CP019070">
    <property type="protein sequence ID" value="APW65032.1"/>
    <property type="molecule type" value="Genomic_DNA"/>
</dbReference>
<dbReference type="Pfam" id="PF06226">
    <property type="entry name" value="DUF1007"/>
    <property type="match status" value="1"/>
</dbReference>
<evidence type="ECO:0000256" key="8">
    <source>
        <dbReference type="ARBA" id="ARBA00022989"/>
    </source>
</evidence>
<feature type="transmembrane region" description="Helical" evidence="13">
    <location>
        <begin position="260"/>
        <end position="280"/>
    </location>
</feature>
<keyword evidence="10" id="KW-0921">Nickel transport</keyword>
<keyword evidence="6" id="KW-0533">Nickel</keyword>
<dbReference type="STRING" id="1850254.LPB137_03865"/>
<evidence type="ECO:0000256" key="10">
    <source>
        <dbReference type="ARBA" id="ARBA00023112"/>
    </source>
</evidence>
<evidence type="ECO:0000256" key="4">
    <source>
        <dbReference type="ARBA" id="ARBA00022448"/>
    </source>
</evidence>
<protein>
    <submittedName>
        <fullName evidence="14">Sodium:proton antiporter</fullName>
    </submittedName>
</protein>
<feature type="transmembrane region" description="Helical" evidence="13">
    <location>
        <begin position="301"/>
        <end position="327"/>
    </location>
</feature>
<feature type="transmembrane region" description="Helical" evidence="13">
    <location>
        <begin position="410"/>
        <end position="433"/>
    </location>
</feature>
<accession>A0A1P8KKE5</accession>
<dbReference type="GO" id="GO:0032025">
    <property type="term" value="P:response to cobalt ion"/>
    <property type="evidence" value="ECO:0007669"/>
    <property type="project" value="TreeGrafter"/>
</dbReference>
<dbReference type="Pfam" id="PF03824">
    <property type="entry name" value="NicO"/>
    <property type="match status" value="1"/>
</dbReference>
<evidence type="ECO:0000256" key="13">
    <source>
        <dbReference type="SAM" id="Phobius"/>
    </source>
</evidence>
<sequence length="501" mass="57410">MIRFLTLLLFIQSILLGCSICSITTPRTDISINITADKTLIKDAHFKWTFSKEFTEELLRLYDTNLDLTFSKQELEPIEESLLTYIEPLNYLTFLSYSNKIEEHSRIINIKSHKISFVNNILSFEYVAKLNYKIIDKNKLYIRLYDDYGYFSIFFDELKQSFTIPYNVRKDFKEDNITYTIDAPSLVNEKRPAITNEDEIEIKKQSDEIVEEKELTITQSFKEENLIKVKDTNKEEKTLDKFVQKIKEYLLAVEKGEDKYAMVFLLFASFVYGMIHALGPGHGKALAFSYFSSRKSSYTQAFTISFFTAFIHIVGALILVSISIFIIEGIFSSFLDDSISYITKTSAVLIMLLSLFILYRKLKNKSCACCACNIPESKNQMFTVPKEKSNFVLKNPQAVHTSANNKKENLFFVLTAGLIPCPGTVVLFVYAFILETYLSVFLASIFISLGMGIVIFASSFLGVSLHKVSAKSSKFTNFLEIASPIFMFFLGLFLLLSWETI</sequence>
<dbReference type="PANTHER" id="PTHR40659">
    <property type="entry name" value="NICKEL/COBALT EFFLUX SYSTEM RCNA"/>
    <property type="match status" value="1"/>
</dbReference>
<keyword evidence="3" id="KW-0171">Cobalt transport</keyword>
<dbReference type="GO" id="GO:0005886">
    <property type="term" value="C:plasma membrane"/>
    <property type="evidence" value="ECO:0007669"/>
    <property type="project" value="UniProtKB-SubCell"/>
</dbReference>
<feature type="transmembrane region" description="Helical" evidence="13">
    <location>
        <begin position="439"/>
        <end position="463"/>
    </location>
</feature>
<dbReference type="GO" id="GO:0015099">
    <property type="term" value="F:nickel cation transmembrane transporter activity"/>
    <property type="evidence" value="ECO:0007669"/>
    <property type="project" value="InterPro"/>
</dbReference>
<dbReference type="InterPro" id="IPR051224">
    <property type="entry name" value="NiCoT_RcnA"/>
</dbReference>
<name>A0A1P8KKE5_9BACT</name>
<dbReference type="GO" id="GO:0010045">
    <property type="term" value="P:response to nickel cation"/>
    <property type="evidence" value="ECO:0007669"/>
    <property type="project" value="TreeGrafter"/>
</dbReference>
<evidence type="ECO:0000256" key="2">
    <source>
        <dbReference type="ARBA" id="ARBA00004651"/>
    </source>
</evidence>
<organism evidence="14 15">
    <name type="scientific">Poseidonibacter parvus</name>
    <dbReference type="NCBI Taxonomy" id="1850254"/>
    <lineage>
        <taxon>Bacteria</taxon>
        <taxon>Pseudomonadati</taxon>
        <taxon>Campylobacterota</taxon>
        <taxon>Epsilonproteobacteria</taxon>
        <taxon>Campylobacterales</taxon>
        <taxon>Arcobacteraceae</taxon>
        <taxon>Poseidonibacter</taxon>
    </lineage>
</organism>
<evidence type="ECO:0000256" key="12">
    <source>
        <dbReference type="ARBA" id="ARBA00023285"/>
    </source>
</evidence>
<dbReference type="InterPro" id="IPR010412">
    <property type="entry name" value="DUF1007"/>
</dbReference>
<evidence type="ECO:0000256" key="9">
    <source>
        <dbReference type="ARBA" id="ARBA00023065"/>
    </source>
</evidence>
<keyword evidence="8 13" id="KW-1133">Transmembrane helix</keyword>
<dbReference type="AlphaFoldDB" id="A0A1P8KKE5"/>